<protein>
    <recommendedName>
        <fullName evidence="2">Putative Flp pilus-assembly TadG-like N-terminal domain-containing protein</fullName>
    </recommendedName>
</protein>
<dbReference type="STRING" id="394096.DB31_0891"/>
<gene>
    <name evidence="3" type="ORF">DB31_0891</name>
</gene>
<name>A0A085WFF5_9BACT</name>
<proteinExistence type="predicted"/>
<dbReference type="Proteomes" id="UP000028725">
    <property type="component" value="Unassembled WGS sequence"/>
</dbReference>
<comment type="caution">
    <text evidence="3">The sequence shown here is derived from an EMBL/GenBank/DDBJ whole genome shotgun (WGS) entry which is preliminary data.</text>
</comment>
<dbReference type="PATRIC" id="fig|394096.3.peg.5237"/>
<dbReference type="InterPro" id="IPR028087">
    <property type="entry name" value="Tad_N"/>
</dbReference>
<keyword evidence="4" id="KW-1185">Reference proteome</keyword>
<dbReference type="RefSeq" id="WP_044192267.1">
    <property type="nucleotide sequence ID" value="NZ_JMCB01000010.1"/>
</dbReference>
<evidence type="ECO:0000256" key="1">
    <source>
        <dbReference type="SAM" id="MobiDB-lite"/>
    </source>
</evidence>
<organism evidence="3 4">
    <name type="scientific">Hyalangium minutum</name>
    <dbReference type="NCBI Taxonomy" id="394096"/>
    <lineage>
        <taxon>Bacteria</taxon>
        <taxon>Pseudomonadati</taxon>
        <taxon>Myxococcota</taxon>
        <taxon>Myxococcia</taxon>
        <taxon>Myxococcales</taxon>
        <taxon>Cystobacterineae</taxon>
        <taxon>Archangiaceae</taxon>
        <taxon>Hyalangium</taxon>
    </lineage>
</organism>
<dbReference type="EMBL" id="JMCB01000010">
    <property type="protein sequence ID" value="KFE66418.1"/>
    <property type="molecule type" value="Genomic_DNA"/>
</dbReference>
<evidence type="ECO:0000313" key="3">
    <source>
        <dbReference type="EMBL" id="KFE66418.1"/>
    </source>
</evidence>
<feature type="compositionally biased region" description="Basic and acidic residues" evidence="1">
    <location>
        <begin position="256"/>
        <end position="269"/>
    </location>
</feature>
<feature type="domain" description="Putative Flp pilus-assembly TadG-like N-terminal" evidence="2">
    <location>
        <begin position="15"/>
        <end position="58"/>
    </location>
</feature>
<sequence length="691" mass="77103">MFTRVLRQSFRRQEGQALVVAALLVLIMSIAVLTTVNLGHTIHERVRLQNTADAAAYSMAAMEARTFNFYAYANRTQVSHYVSAMMWQSLLSLIYFAEAFVTDIYGFMRTINPCAGDPDGLFWTVACPILENLVPYLSQIMRVIDRFMTTFKNLIMTFQRVLRNLNPDRLIGQYVIPTHRTLNSAMFFASQVVMMATLTQVGQTTDSVIAANDKNVDSKLGQLAAGVVSACLFDQAHFREAGGRPLGVPKTPWEPIDPKKNKHSEKEARAKRVMGAITNATRYACDSGGGACPEGFVTSRKLGDLLPLPDGLGVIRDLLSSDIDTPIFKFAKYGQTRFLTSNNPNSSKISQTGKPYTPRNTIRDWNDGIEPMLGRLAQGDNLGSDDVYWIKFGPEGFAGFRNPFACEDDDNPRECWGDPRKGYKDTGSSKLAFKHVTKTSIWAMNETEGSYKNGGVHWRIHHETEPAGDNWLRLYRPEGPESEVGVHRSEVCVKEVLGFCPPLVPEIDVYTANVMPAQDGNHPWKGIVPFMHFEPGQYGDTCGGAANEEAATRYKHDFNQPSTWVALNKTPDQVRNANHSDHEGTGSNAIAELNAGGKVQLKFSSYNSALEMKNNRMKFLSAIEGLNVISRGQTYYHRPGNWAEQPNFFNPYWRPRLASVYQGRHSLPFVGELADRLPGVLKDIPPKIITH</sequence>
<dbReference type="AlphaFoldDB" id="A0A085WFF5"/>
<reference evidence="3 4" key="1">
    <citation type="submission" date="2014-04" db="EMBL/GenBank/DDBJ databases">
        <title>Genome assembly of Hyalangium minutum DSM 14724.</title>
        <authorList>
            <person name="Sharma G."/>
            <person name="Subramanian S."/>
        </authorList>
    </citation>
    <scope>NUCLEOTIDE SEQUENCE [LARGE SCALE GENOMIC DNA]</scope>
    <source>
        <strain evidence="3 4">DSM 14724</strain>
    </source>
</reference>
<feature type="region of interest" description="Disordered" evidence="1">
    <location>
        <begin position="244"/>
        <end position="269"/>
    </location>
</feature>
<evidence type="ECO:0000259" key="2">
    <source>
        <dbReference type="Pfam" id="PF13400"/>
    </source>
</evidence>
<evidence type="ECO:0000313" key="4">
    <source>
        <dbReference type="Proteomes" id="UP000028725"/>
    </source>
</evidence>
<dbReference type="OrthoDB" id="5377167at2"/>
<dbReference type="Pfam" id="PF13400">
    <property type="entry name" value="Tad"/>
    <property type="match status" value="1"/>
</dbReference>
<accession>A0A085WFF5</accession>